<evidence type="ECO:0000313" key="1">
    <source>
        <dbReference type="EMBL" id="KAH9372785.1"/>
    </source>
</evidence>
<dbReference type="Proteomes" id="UP000821853">
    <property type="component" value="Chromosome 4"/>
</dbReference>
<evidence type="ECO:0000313" key="2">
    <source>
        <dbReference type="Proteomes" id="UP000821853"/>
    </source>
</evidence>
<dbReference type="VEuPathDB" id="VectorBase:HLOH_055525"/>
<protein>
    <submittedName>
        <fullName evidence="1">Uncharacterized protein</fullName>
    </submittedName>
</protein>
<reference evidence="1 2" key="1">
    <citation type="journal article" date="2020" name="Cell">
        <title>Large-Scale Comparative Analyses of Tick Genomes Elucidate Their Genetic Diversity and Vector Capacities.</title>
        <authorList>
            <consortium name="Tick Genome and Microbiome Consortium (TIGMIC)"/>
            <person name="Jia N."/>
            <person name="Wang J."/>
            <person name="Shi W."/>
            <person name="Du L."/>
            <person name="Sun Y."/>
            <person name="Zhan W."/>
            <person name="Jiang J.F."/>
            <person name="Wang Q."/>
            <person name="Zhang B."/>
            <person name="Ji P."/>
            <person name="Bell-Sakyi L."/>
            <person name="Cui X.M."/>
            <person name="Yuan T.T."/>
            <person name="Jiang B.G."/>
            <person name="Yang W.F."/>
            <person name="Lam T.T."/>
            <person name="Chang Q.C."/>
            <person name="Ding S.J."/>
            <person name="Wang X.J."/>
            <person name="Zhu J.G."/>
            <person name="Ruan X.D."/>
            <person name="Zhao L."/>
            <person name="Wei J.T."/>
            <person name="Ye R.Z."/>
            <person name="Que T.C."/>
            <person name="Du C.H."/>
            <person name="Zhou Y.H."/>
            <person name="Cheng J.X."/>
            <person name="Dai P.F."/>
            <person name="Guo W.B."/>
            <person name="Han X.H."/>
            <person name="Huang E.J."/>
            <person name="Li L.F."/>
            <person name="Wei W."/>
            <person name="Gao Y.C."/>
            <person name="Liu J.Z."/>
            <person name="Shao H.Z."/>
            <person name="Wang X."/>
            <person name="Wang C.C."/>
            <person name="Yang T.C."/>
            <person name="Huo Q.B."/>
            <person name="Li W."/>
            <person name="Chen H.Y."/>
            <person name="Chen S.E."/>
            <person name="Zhou L.G."/>
            <person name="Ni X.B."/>
            <person name="Tian J.H."/>
            <person name="Sheng Y."/>
            <person name="Liu T."/>
            <person name="Pan Y.S."/>
            <person name="Xia L.Y."/>
            <person name="Li J."/>
            <person name="Zhao F."/>
            <person name="Cao W.C."/>
        </authorList>
    </citation>
    <scope>NUCLEOTIDE SEQUENCE [LARGE SCALE GENOMIC DNA]</scope>
    <source>
        <strain evidence="1">HaeL-2018</strain>
    </source>
</reference>
<keyword evidence="2" id="KW-1185">Reference proteome</keyword>
<name>A0A9J6GD74_HAELO</name>
<proteinExistence type="predicted"/>
<sequence>MSKTETLKRTKRQLHDDIKVVLRPREALDITKIRQSGLRDVVLRSAGRTYDEASEDIRRTNVVKNAIVASTSSMACAQKYTTIQELQLWVHHLQSERLRGAAGGHCQRCYPQHPLI</sequence>
<gene>
    <name evidence="1" type="ORF">HPB48_014387</name>
</gene>
<dbReference type="AlphaFoldDB" id="A0A9J6GD74"/>
<organism evidence="1 2">
    <name type="scientific">Haemaphysalis longicornis</name>
    <name type="common">Bush tick</name>
    <dbReference type="NCBI Taxonomy" id="44386"/>
    <lineage>
        <taxon>Eukaryota</taxon>
        <taxon>Metazoa</taxon>
        <taxon>Ecdysozoa</taxon>
        <taxon>Arthropoda</taxon>
        <taxon>Chelicerata</taxon>
        <taxon>Arachnida</taxon>
        <taxon>Acari</taxon>
        <taxon>Parasitiformes</taxon>
        <taxon>Ixodida</taxon>
        <taxon>Ixodoidea</taxon>
        <taxon>Ixodidae</taxon>
        <taxon>Haemaphysalinae</taxon>
        <taxon>Haemaphysalis</taxon>
    </lineage>
</organism>
<accession>A0A9J6GD74</accession>
<comment type="caution">
    <text evidence="1">The sequence shown here is derived from an EMBL/GenBank/DDBJ whole genome shotgun (WGS) entry which is preliminary data.</text>
</comment>
<dbReference type="EMBL" id="JABSTR010000006">
    <property type="protein sequence ID" value="KAH9372785.1"/>
    <property type="molecule type" value="Genomic_DNA"/>
</dbReference>